<dbReference type="EMBL" id="PIPV01000012">
    <property type="protein sequence ID" value="RUO51222.1"/>
    <property type="molecule type" value="Genomic_DNA"/>
</dbReference>
<dbReference type="Proteomes" id="UP000287330">
    <property type="component" value="Unassembled WGS sequence"/>
</dbReference>
<dbReference type="Gene3D" id="2.120.10.100">
    <property type="entry name" value="Apyrase"/>
    <property type="match status" value="1"/>
</dbReference>
<dbReference type="GO" id="GO:0005509">
    <property type="term" value="F:calcium ion binding"/>
    <property type="evidence" value="ECO:0007669"/>
    <property type="project" value="InterPro"/>
</dbReference>
<keyword evidence="7" id="KW-1185">Reference proteome</keyword>
<evidence type="ECO:0000256" key="4">
    <source>
        <dbReference type="ARBA" id="ARBA00022837"/>
    </source>
</evidence>
<protein>
    <recommendedName>
        <fullName evidence="8">Soluble calcium-activated nucleotidase 1</fullName>
    </recommendedName>
</protein>
<dbReference type="SUPFAM" id="SSF101887">
    <property type="entry name" value="Apyrase"/>
    <property type="match status" value="1"/>
</dbReference>
<comment type="cofactor">
    <cofactor evidence="1">
        <name>Ca(2+)</name>
        <dbReference type="ChEBI" id="CHEBI:29108"/>
    </cofactor>
</comment>
<gene>
    <name evidence="6" type="ORF">CWE25_11740</name>
</gene>
<evidence type="ECO:0000256" key="3">
    <source>
        <dbReference type="ARBA" id="ARBA00022801"/>
    </source>
</evidence>
<sequence length="321" mass="37199">MNRTQAAEWQRYERFGDKQTHYQVAIITDEDQASKIQLEDGQTAWHSRLRIDEIARQVDSATGDIQYHFHDLPPDDTHEYSLVSLIAEGDRGAEFSELVQFGKHLLTFDDRTGLVCEVRNNNQLVPRQILMTGSGDEEFKGFKSEWATLKDNHVYIGSHGKRPQEEWIKVIGRHYGLQSIDWRENYQRMREAAGVAETGYIIHEAAEWHPVLKKWLFFPRKLSSQPFDPERDERECGNNQLFICSEDFSDIQIIEVGERHPERGVSSIKLVPGRQNECIGLKSVEIGERTETYFFAFDLNGRVLQQDTLIGHYKCEGIEIL</sequence>
<evidence type="ECO:0008006" key="8">
    <source>
        <dbReference type="Google" id="ProtNLM"/>
    </source>
</evidence>
<keyword evidence="3" id="KW-0378">Hydrolase</keyword>
<evidence type="ECO:0000256" key="2">
    <source>
        <dbReference type="ARBA" id="ARBA00022723"/>
    </source>
</evidence>
<organism evidence="6 7">
    <name type="scientific">Idiomarina fontislapidosi</name>
    <dbReference type="NCBI Taxonomy" id="263723"/>
    <lineage>
        <taxon>Bacteria</taxon>
        <taxon>Pseudomonadati</taxon>
        <taxon>Pseudomonadota</taxon>
        <taxon>Gammaproteobacteria</taxon>
        <taxon>Alteromonadales</taxon>
        <taxon>Idiomarinaceae</taxon>
        <taxon>Idiomarina</taxon>
    </lineage>
</organism>
<dbReference type="OrthoDB" id="6240595at2"/>
<dbReference type="GO" id="GO:0030166">
    <property type="term" value="P:proteoglycan biosynthetic process"/>
    <property type="evidence" value="ECO:0007669"/>
    <property type="project" value="TreeGrafter"/>
</dbReference>
<dbReference type="AlphaFoldDB" id="A0A432XRA9"/>
<evidence type="ECO:0000313" key="7">
    <source>
        <dbReference type="Proteomes" id="UP000287330"/>
    </source>
</evidence>
<evidence type="ECO:0000256" key="5">
    <source>
        <dbReference type="ARBA" id="ARBA00025738"/>
    </source>
</evidence>
<keyword evidence="4" id="KW-0106">Calcium</keyword>
<comment type="caution">
    <text evidence="6">The sequence shown here is derived from an EMBL/GenBank/DDBJ whole genome shotgun (WGS) entry which is preliminary data.</text>
</comment>
<dbReference type="RefSeq" id="WP_110575952.1">
    <property type="nucleotide sequence ID" value="NZ_PIPV01000012.1"/>
</dbReference>
<evidence type="ECO:0000313" key="6">
    <source>
        <dbReference type="EMBL" id="RUO51222.1"/>
    </source>
</evidence>
<dbReference type="GO" id="GO:0004382">
    <property type="term" value="F:GDP phosphatase activity"/>
    <property type="evidence" value="ECO:0007669"/>
    <property type="project" value="TreeGrafter"/>
</dbReference>
<dbReference type="Pfam" id="PF06079">
    <property type="entry name" value="Apyrase"/>
    <property type="match status" value="1"/>
</dbReference>
<comment type="similarity">
    <text evidence="5">Belongs to the apyrase family.</text>
</comment>
<dbReference type="InterPro" id="IPR009283">
    <property type="entry name" value="Apyrase"/>
</dbReference>
<dbReference type="InterPro" id="IPR036258">
    <property type="entry name" value="Apyrase_sf"/>
</dbReference>
<name>A0A432XRA9_9GAMM</name>
<reference evidence="7" key="1">
    <citation type="journal article" date="2018" name="Front. Microbiol.">
        <title>Genome-Based Analysis Reveals the Taxonomy and Diversity of the Family Idiomarinaceae.</title>
        <authorList>
            <person name="Liu Y."/>
            <person name="Lai Q."/>
            <person name="Shao Z."/>
        </authorList>
    </citation>
    <scope>NUCLEOTIDE SEQUENCE [LARGE SCALE GENOMIC DNA]</scope>
    <source>
        <strain evidence="7">F23</strain>
    </source>
</reference>
<accession>A0A432XRA9</accession>
<dbReference type="PANTHER" id="PTHR13023:SF3">
    <property type="entry name" value="SOLUBLE CALCIUM-ACTIVATED NUCLEOTIDASE 1"/>
    <property type="match status" value="1"/>
</dbReference>
<dbReference type="PANTHER" id="PTHR13023">
    <property type="entry name" value="APYRASE"/>
    <property type="match status" value="1"/>
</dbReference>
<proteinExistence type="inferred from homology"/>
<keyword evidence="2" id="KW-0479">Metal-binding</keyword>
<dbReference type="GO" id="GO:0045134">
    <property type="term" value="F:UDP phosphatase activity"/>
    <property type="evidence" value="ECO:0007669"/>
    <property type="project" value="TreeGrafter"/>
</dbReference>
<evidence type="ECO:0000256" key="1">
    <source>
        <dbReference type="ARBA" id="ARBA00001913"/>
    </source>
</evidence>